<dbReference type="Pfam" id="PF19266">
    <property type="entry name" value="CIS_tube"/>
    <property type="match status" value="1"/>
</dbReference>
<dbReference type="Proteomes" id="UP001528823">
    <property type="component" value="Unassembled WGS sequence"/>
</dbReference>
<evidence type="ECO:0000259" key="1">
    <source>
        <dbReference type="Pfam" id="PF19266"/>
    </source>
</evidence>
<dbReference type="RefSeq" id="WP_274688489.1">
    <property type="nucleotide sequence ID" value="NZ_JAPMOU010000009.1"/>
</dbReference>
<protein>
    <recommendedName>
        <fullName evidence="1">Contractile injection system tube protein N-terminal domain-containing protein</fullName>
    </recommendedName>
</protein>
<evidence type="ECO:0000313" key="2">
    <source>
        <dbReference type="EMBL" id="MDE1462130.1"/>
    </source>
</evidence>
<dbReference type="EMBL" id="JAPMOU010000009">
    <property type="protein sequence ID" value="MDE1462130.1"/>
    <property type="molecule type" value="Genomic_DNA"/>
</dbReference>
<accession>A0ABT5U6Y4</accession>
<keyword evidence="3" id="KW-1185">Reference proteome</keyword>
<sequence length="242" mass="27273">MGLLGKEAEMTLLSYTNADRNKGEKTITLPYKPESLSLKMANNISTECSINTISGNTQYQGGEPSEVSVTFYYDATIYADSLTSFVTGSLTGDRDLKKKIQELMKALYSMDGASHESRFLIVKWGEMPIGNSVNGGFYCRLKDLDLKYVLTNLEGKPLIVEVTCTFIEHLSEKALDKKEGKNSPDLTHIRLVINEDKLPFKTWDIYQDPKYIIEVAKVNKLNHFRRLQPGQSIIFPPLESES</sequence>
<reference evidence="2 3" key="1">
    <citation type="submission" date="2022-11" db="EMBL/GenBank/DDBJ databases">
        <title>Spartinivicinus poritis sp. nov., isolated from scleractinian coral Porites lutea.</title>
        <authorList>
            <person name="Zhang G."/>
            <person name="Cai L."/>
            <person name="Wei Q."/>
        </authorList>
    </citation>
    <scope>NUCLEOTIDE SEQUENCE [LARGE SCALE GENOMIC DNA]</scope>
    <source>
        <strain evidence="2 3">A2-2</strain>
    </source>
</reference>
<name>A0ABT5U6Y4_9GAMM</name>
<dbReference type="InterPro" id="IPR045361">
    <property type="entry name" value="CIS_tube_prot_N"/>
</dbReference>
<comment type="caution">
    <text evidence="2">The sequence shown here is derived from an EMBL/GenBank/DDBJ whole genome shotgun (WGS) entry which is preliminary data.</text>
</comment>
<evidence type="ECO:0000313" key="3">
    <source>
        <dbReference type="Proteomes" id="UP001528823"/>
    </source>
</evidence>
<organism evidence="2 3">
    <name type="scientific">Spartinivicinus poritis</name>
    <dbReference type="NCBI Taxonomy" id="2994640"/>
    <lineage>
        <taxon>Bacteria</taxon>
        <taxon>Pseudomonadati</taxon>
        <taxon>Pseudomonadota</taxon>
        <taxon>Gammaproteobacteria</taxon>
        <taxon>Oceanospirillales</taxon>
        <taxon>Zooshikellaceae</taxon>
        <taxon>Spartinivicinus</taxon>
    </lineage>
</organism>
<gene>
    <name evidence="2" type="ORF">ORQ98_09110</name>
</gene>
<proteinExistence type="predicted"/>
<feature type="domain" description="Contractile injection system tube protein N-terminal" evidence="1">
    <location>
        <begin position="9"/>
        <end position="173"/>
    </location>
</feature>